<dbReference type="InterPro" id="IPR051922">
    <property type="entry name" value="Bact_Sporulation_Assoc"/>
</dbReference>
<dbReference type="Gene3D" id="3.40.80.10">
    <property type="entry name" value="Peptidoglycan recognition protein-like"/>
    <property type="match status" value="1"/>
</dbReference>
<dbReference type="InterPro" id="IPR000772">
    <property type="entry name" value="Ricin_B_lectin"/>
</dbReference>
<feature type="domain" description="Ricin B lectin" evidence="3">
    <location>
        <begin position="535"/>
        <end position="676"/>
    </location>
</feature>
<feature type="compositionally biased region" description="Low complexity" evidence="1">
    <location>
        <begin position="47"/>
        <end position="64"/>
    </location>
</feature>
<evidence type="ECO:0000256" key="1">
    <source>
        <dbReference type="SAM" id="MobiDB-lite"/>
    </source>
</evidence>
<organism evidence="5 6">
    <name type="scientific">Bifidobacterium parmae</name>
    <dbReference type="NCBI Taxonomy" id="361854"/>
    <lineage>
        <taxon>Bacteria</taxon>
        <taxon>Bacillati</taxon>
        <taxon>Actinomycetota</taxon>
        <taxon>Actinomycetes</taxon>
        <taxon>Bifidobacteriales</taxon>
        <taxon>Bifidobacteriaceae</taxon>
        <taxon>Bifidobacterium</taxon>
    </lineage>
</organism>
<dbReference type="RefSeq" id="WP_207764554.1">
    <property type="nucleotide sequence ID" value="NZ_NMWT01000015.1"/>
</dbReference>
<gene>
    <name evidence="5" type="ORF">Uis4E_1234</name>
</gene>
<dbReference type="Gene3D" id="3.40.50.12090">
    <property type="match status" value="2"/>
</dbReference>
<feature type="compositionally biased region" description="Polar residues" evidence="1">
    <location>
        <begin position="79"/>
        <end position="94"/>
    </location>
</feature>
<dbReference type="Pfam" id="PF04122">
    <property type="entry name" value="CW_binding_2"/>
    <property type="match status" value="3"/>
</dbReference>
<dbReference type="Gene3D" id="2.80.10.50">
    <property type="match status" value="3"/>
</dbReference>
<protein>
    <submittedName>
        <fullName evidence="5">Glycosyl hydrolase family 25</fullName>
    </submittedName>
</protein>
<keyword evidence="2" id="KW-0732">Signal</keyword>
<dbReference type="InterPro" id="IPR035992">
    <property type="entry name" value="Ricin_B-like_lectins"/>
</dbReference>
<dbReference type="CDD" id="cd06583">
    <property type="entry name" value="PGRP"/>
    <property type="match status" value="1"/>
</dbReference>
<dbReference type="SMART" id="SM00458">
    <property type="entry name" value="RICIN"/>
    <property type="match status" value="2"/>
</dbReference>
<dbReference type="GO" id="GO:0008270">
    <property type="term" value="F:zinc ion binding"/>
    <property type="evidence" value="ECO:0007669"/>
    <property type="project" value="InterPro"/>
</dbReference>
<evidence type="ECO:0000313" key="6">
    <source>
        <dbReference type="Proteomes" id="UP000235034"/>
    </source>
</evidence>
<dbReference type="CDD" id="cd00161">
    <property type="entry name" value="beta-trefoil_Ricin-like"/>
    <property type="match status" value="2"/>
</dbReference>
<dbReference type="InterPro" id="IPR006619">
    <property type="entry name" value="PGRP_domain_met/bac"/>
</dbReference>
<feature type="non-terminal residue" evidence="5">
    <location>
        <position position="999"/>
    </location>
</feature>
<dbReference type="GO" id="GO:0009253">
    <property type="term" value="P:peptidoglycan catabolic process"/>
    <property type="evidence" value="ECO:0007669"/>
    <property type="project" value="InterPro"/>
</dbReference>
<evidence type="ECO:0000313" key="5">
    <source>
        <dbReference type="EMBL" id="PLS28692.1"/>
    </source>
</evidence>
<feature type="region of interest" description="Disordered" evidence="1">
    <location>
        <begin position="47"/>
        <end position="109"/>
    </location>
</feature>
<dbReference type="EMBL" id="NMWT01000015">
    <property type="protein sequence ID" value="PLS28692.1"/>
    <property type="molecule type" value="Genomic_DNA"/>
</dbReference>
<keyword evidence="6" id="KW-1185">Reference proteome</keyword>
<keyword evidence="5" id="KW-0378">Hydrolase</keyword>
<evidence type="ECO:0000259" key="3">
    <source>
        <dbReference type="SMART" id="SM00458"/>
    </source>
</evidence>
<dbReference type="Proteomes" id="UP000235034">
    <property type="component" value="Unassembled WGS sequence"/>
</dbReference>
<dbReference type="SUPFAM" id="SSF55846">
    <property type="entry name" value="N-acetylmuramoyl-L-alanine amidase-like"/>
    <property type="match status" value="1"/>
</dbReference>
<dbReference type="InterPro" id="IPR036505">
    <property type="entry name" value="Amidase/PGRP_sf"/>
</dbReference>
<feature type="domain" description="Peptidoglycan recognition protein family" evidence="4">
    <location>
        <begin position="229"/>
        <end position="385"/>
    </location>
</feature>
<reference evidence="5 6" key="1">
    <citation type="submission" date="2017-07" db="EMBL/GenBank/DDBJ databases">
        <title>Bifidobacterium novel species.</title>
        <authorList>
            <person name="Lugli G.A."/>
            <person name="Milani C."/>
            <person name="Duranti S."/>
            <person name="Mangifesta M."/>
        </authorList>
    </citation>
    <scope>NUCLEOTIDE SEQUENCE [LARGE SCALE GENOMIC DNA]</scope>
    <source>
        <strain evidence="5 6">77</strain>
    </source>
</reference>
<evidence type="ECO:0000256" key="2">
    <source>
        <dbReference type="SAM" id="SignalP"/>
    </source>
</evidence>
<accession>A0A2N5J3A0</accession>
<dbReference type="AlphaFoldDB" id="A0A2N5J3A0"/>
<dbReference type="InterPro" id="IPR007253">
    <property type="entry name" value="Cell_wall-bd_2"/>
</dbReference>
<dbReference type="PANTHER" id="PTHR30032">
    <property type="entry name" value="N-ACETYLMURAMOYL-L-ALANINE AMIDASE-RELATED"/>
    <property type="match status" value="1"/>
</dbReference>
<feature type="signal peptide" evidence="2">
    <location>
        <begin position="1"/>
        <end position="27"/>
    </location>
</feature>
<comment type="caution">
    <text evidence="5">The sequence shown here is derived from an EMBL/GenBank/DDBJ whole genome shotgun (WGS) entry which is preliminary data.</text>
</comment>
<dbReference type="GO" id="GO:0008745">
    <property type="term" value="F:N-acetylmuramoyl-L-alanine amidase activity"/>
    <property type="evidence" value="ECO:0007669"/>
    <property type="project" value="InterPro"/>
</dbReference>
<dbReference type="InterPro" id="IPR002502">
    <property type="entry name" value="Amidase_domain"/>
</dbReference>
<dbReference type="Pfam" id="PF01510">
    <property type="entry name" value="Amidase_2"/>
    <property type="match status" value="1"/>
</dbReference>
<dbReference type="PROSITE" id="PS50231">
    <property type="entry name" value="RICIN_B_LECTIN"/>
    <property type="match status" value="2"/>
</dbReference>
<dbReference type="Pfam" id="PF14200">
    <property type="entry name" value="RicinB_lectin_2"/>
    <property type="match status" value="2"/>
</dbReference>
<feature type="chain" id="PRO_5014665829" evidence="2">
    <location>
        <begin position="28"/>
        <end position="999"/>
    </location>
</feature>
<feature type="domain" description="Ricin B lectin" evidence="3">
    <location>
        <begin position="410"/>
        <end position="530"/>
    </location>
</feature>
<dbReference type="SMART" id="SM00701">
    <property type="entry name" value="PGRP"/>
    <property type="match status" value="1"/>
</dbReference>
<sequence length="999" mass="104695">MRRNLLRMVVGGVAAFSMVMPVVPAMADPGAASVAGAVRAAVATTGTSGTTGTVTTAVDTSADGPSHVAKTHAPKTEEQSFTPESAATSDQDQPQGPRRSRRQAQPGEAVVAQADLSGLATVGVDWQQQDMDDVDNAPTYELRYLTGGTWSDWVELPSVDEDTDTMGVSPSYYVGEATKAEARLTPKSGQTITEATLVTIDSGYSAAGDAQGSAYKSAVRTAAAVTASGTIHTREEWWVNGNPAMTWPPERTGHWKGAIVHHTVDRNNYSQAEVPAMVNGIYLYHNVHNDWGDIGYQLLVDRYGGIWEGRDEGVPNQVVPASQVAGAQSVGFNYDTFGVSMIGSYHLNVAPTDAQINSVAAAIAWEFNALGITDPYGTFQYKGTQPRITGHGDQSHWVGGSLNRTACPGQQVWNRMGEIRDKVYDDLNDVTRLPLLSVGSGTFYIDAVRNLKSSLIVENGSADSGASVRLQSGERDAMRFAFNRQSDGSYEIMNVNSGLALDVQGGNATSGAVVQQWTRNGSTAQRWWLRVADSGGVYIQSALGNWVLDLTGGGTADGTKVQLYAPNWTSSQQFIVASATATVPDDSVRLAPAGHDATTFGVADGSYDDGAKLQLQDWSGADSQLFRFDRAGNGLFTIRSVNSAKVLDAVGGGTANGTRVQQWPSNGSMAQLWALRDAGNGAIGIASAKSGRVLDMLNEHVEAGTVVQLYDWKGIGAQSWSVSVVTSSRGGLSRLAGVTRYETADAVVAAGFERSDWVVVASGEAFPDALSASALAGALDAPVLLSGPDGGDVLASRIRSLGAKRAVLIGSEAALSSALEDRVRGLVSEHRVVRFGGSTRYGTSLGVLRDAPGELGSAVVWSDTVIVASGEGPYDALSASPLAYRLKAPVVLAGRDGLDEAMVRAVRDAGFRKVLLVGGESVVPVRVESQLGSLSVTRLAGATRYGTSAEVVAYALEHRILEADGVVLASGENYPDALAGGALAGRTGNVLALVDGPDA</sequence>
<proteinExistence type="predicted"/>
<dbReference type="PANTHER" id="PTHR30032:SF8">
    <property type="entry name" value="GERMINATION-SPECIFIC N-ACETYLMURAMOYL-L-ALANINE AMIDASE"/>
    <property type="match status" value="1"/>
</dbReference>
<dbReference type="SUPFAM" id="SSF50370">
    <property type="entry name" value="Ricin B-like lectins"/>
    <property type="match status" value="2"/>
</dbReference>
<evidence type="ECO:0000259" key="4">
    <source>
        <dbReference type="SMART" id="SM00701"/>
    </source>
</evidence>
<name>A0A2N5J3A0_9BIFI</name>